<evidence type="ECO:0000313" key="4">
    <source>
        <dbReference type="EMBL" id="QSO48676.1"/>
    </source>
</evidence>
<keyword evidence="5" id="KW-1185">Reference proteome</keyword>
<proteinExistence type="predicted"/>
<dbReference type="InterPro" id="IPR011109">
    <property type="entry name" value="DNA_bind_recombinase_dom"/>
</dbReference>
<dbReference type="SUPFAM" id="SSF53041">
    <property type="entry name" value="Resolvase-like"/>
    <property type="match status" value="1"/>
</dbReference>
<evidence type="ECO:0000256" key="1">
    <source>
        <dbReference type="SAM" id="Coils"/>
    </source>
</evidence>
<reference evidence="4 5" key="1">
    <citation type="submission" date="2021-02" db="EMBL/GenBank/DDBJ databases">
        <title>Alicyclobacillus curvatus sp. nov. and Alicyclobacillus mengziensis sp. nov., two acidophilic bacteria isolated from acid mine drainage.</title>
        <authorList>
            <person name="Huang Y."/>
        </authorList>
    </citation>
    <scope>NUCLEOTIDE SEQUENCE [LARGE SCALE GENOMIC DNA]</scope>
    <source>
        <strain evidence="4 5">S30H14</strain>
    </source>
</reference>
<keyword evidence="1" id="KW-0175">Coiled coil</keyword>
<dbReference type="PROSITE" id="PS51736">
    <property type="entry name" value="RECOMBINASES_3"/>
    <property type="match status" value="1"/>
</dbReference>
<gene>
    <name evidence="4" type="ORF">JZ786_06840</name>
</gene>
<evidence type="ECO:0000313" key="5">
    <source>
        <dbReference type="Proteomes" id="UP000663505"/>
    </source>
</evidence>
<dbReference type="Pfam" id="PF13408">
    <property type="entry name" value="Zn_ribbon_recom"/>
    <property type="match status" value="1"/>
</dbReference>
<accession>A0A9X7Z8V9</accession>
<dbReference type="KEGG" id="afx:JZ786_06840"/>
<feature type="domain" description="Resolvase/invertase-type recombinase catalytic" evidence="2">
    <location>
        <begin position="6"/>
        <end position="150"/>
    </location>
</feature>
<dbReference type="InterPro" id="IPR050639">
    <property type="entry name" value="SSR_resolvase"/>
</dbReference>
<dbReference type="SMART" id="SM00857">
    <property type="entry name" value="Resolvase"/>
    <property type="match status" value="1"/>
</dbReference>
<dbReference type="InterPro" id="IPR025827">
    <property type="entry name" value="Zn_ribbon_recom_dom"/>
</dbReference>
<dbReference type="GO" id="GO:0003677">
    <property type="term" value="F:DNA binding"/>
    <property type="evidence" value="ECO:0007669"/>
    <property type="project" value="InterPro"/>
</dbReference>
<evidence type="ECO:0000259" key="2">
    <source>
        <dbReference type="PROSITE" id="PS51736"/>
    </source>
</evidence>
<name>A0A9X7Z8V9_9BACL</name>
<dbReference type="PANTHER" id="PTHR30461:SF23">
    <property type="entry name" value="DNA RECOMBINASE-RELATED"/>
    <property type="match status" value="1"/>
</dbReference>
<feature type="coiled-coil region" evidence="1">
    <location>
        <begin position="413"/>
        <end position="440"/>
    </location>
</feature>
<organism evidence="4 5">
    <name type="scientific">Alicyclobacillus mengziensis</name>
    <dbReference type="NCBI Taxonomy" id="2931921"/>
    <lineage>
        <taxon>Bacteria</taxon>
        <taxon>Bacillati</taxon>
        <taxon>Bacillota</taxon>
        <taxon>Bacilli</taxon>
        <taxon>Bacillales</taxon>
        <taxon>Alicyclobacillaceae</taxon>
        <taxon>Alicyclobacillus</taxon>
    </lineage>
</organism>
<feature type="domain" description="Recombinase" evidence="3">
    <location>
        <begin position="158"/>
        <end position="285"/>
    </location>
</feature>
<dbReference type="InterPro" id="IPR006119">
    <property type="entry name" value="Resolv_N"/>
</dbReference>
<dbReference type="Pfam" id="PF00239">
    <property type="entry name" value="Resolvase"/>
    <property type="match status" value="1"/>
</dbReference>
<dbReference type="PANTHER" id="PTHR30461">
    <property type="entry name" value="DNA-INVERTASE FROM LAMBDOID PROPHAGE"/>
    <property type="match status" value="1"/>
</dbReference>
<dbReference type="Proteomes" id="UP000663505">
    <property type="component" value="Chromosome"/>
</dbReference>
<protein>
    <submittedName>
        <fullName evidence="4">Recombinase family protein</fullName>
    </submittedName>
</protein>
<dbReference type="PROSITE" id="PS51737">
    <property type="entry name" value="RECOMBINASE_DNA_BIND"/>
    <property type="match status" value="1"/>
</dbReference>
<dbReference type="Gene3D" id="3.40.50.1390">
    <property type="entry name" value="Resolvase, N-terminal catalytic domain"/>
    <property type="match status" value="1"/>
</dbReference>
<dbReference type="GO" id="GO:0000150">
    <property type="term" value="F:DNA strand exchange activity"/>
    <property type="evidence" value="ECO:0007669"/>
    <property type="project" value="InterPro"/>
</dbReference>
<dbReference type="CDD" id="cd00338">
    <property type="entry name" value="Ser_Recombinase"/>
    <property type="match status" value="1"/>
</dbReference>
<dbReference type="InterPro" id="IPR036162">
    <property type="entry name" value="Resolvase-like_N_sf"/>
</dbReference>
<dbReference type="Pfam" id="PF07508">
    <property type="entry name" value="Recombinase"/>
    <property type="match status" value="1"/>
</dbReference>
<dbReference type="RefSeq" id="WP_206657999.1">
    <property type="nucleotide sequence ID" value="NZ_CP071182.1"/>
</dbReference>
<evidence type="ECO:0000259" key="3">
    <source>
        <dbReference type="PROSITE" id="PS51737"/>
    </source>
</evidence>
<dbReference type="Gene3D" id="3.90.1750.20">
    <property type="entry name" value="Putative Large Serine Recombinase, Chain B, Domain 2"/>
    <property type="match status" value="1"/>
</dbReference>
<dbReference type="EMBL" id="CP071182">
    <property type="protein sequence ID" value="QSO48676.1"/>
    <property type="molecule type" value="Genomic_DNA"/>
</dbReference>
<dbReference type="InterPro" id="IPR038109">
    <property type="entry name" value="DNA_bind_recomb_sf"/>
</dbReference>
<dbReference type="AlphaFoldDB" id="A0A9X7Z8V9"/>
<sequence>MKKKLRAVAYPRYSSDNQREESIDAQMKAIQEYCDRKGYTLIGSYPDEARSATTDNRPNFQRMIADSEKDLFDVVLVHKLDRFARDRYDSAYYKRQLRKNGVRLESVLEHLDNSPESIILESVLEGMAEYYSKNLARESRKGMLQNASKAIHAGGRPPYGYRINPGTLKLEVDEQAAKAVLIYFQGVAEGRSTTAIADTLNELGYRTQTGRRFTRNSFDGWARNKKYIGIYTWDIKSSKDEDGRRNNHRYKPEDEQIQVPGAVPAIVPVELFEKVNELMETRKLKPGRLKAKQVYLLAGKIVCGQCGMLYRGESYRNSKSSQGTILKFYKCGGRCGNTNLRKSTIEESVIQNLIANVFSEDAIKNIVVKVKELYQKERESDGLDLQPIRNELNEINRKLENWVDALGEGDVVKDLISQRIREATNRKKVLESELERISMMATTLDINEELILEVLTSKKNALFSFNEEEQKQVVQEFVDRIVILPSKSIDDFEAEVTYKFFEGKNGSTTGKNPSVTLIITCYALKHKLSTTVSWVQNSAPRLTFLESQHLNV</sequence>